<sequence>MEAGADPNARLWAIGNTPLHCAAQDNASAEVIDLLVSWGAEAEARNAAGETPLWLAVRHGCGRAVAALLAHDVRPWEPVREGRSAGEMALHGDLAPLFADLPGARALSERERARQAEADALIRGYEELGRLVYPAIAFVGGVDLDTVIRRMGADPADCPEVGPRAYEQAACVAPQSRVCWAGAPAGGGVVVVQLGGIIPVGAAFSRAVSACGATVTSHFDNPAGGCSMDWWRDGQRTGFHGVPQLDPVGGPEEAWYCRFGDGATDLGPTARCLALMGMLTGVRTDGEWLAEAPKRLVSAVGVDF</sequence>
<dbReference type="Proteomes" id="UP001519363">
    <property type="component" value="Unassembled WGS sequence"/>
</dbReference>
<reference evidence="4 5" key="1">
    <citation type="submission" date="2021-03" db="EMBL/GenBank/DDBJ databases">
        <title>Sequencing the genomes of 1000 actinobacteria strains.</title>
        <authorList>
            <person name="Klenk H.-P."/>
        </authorList>
    </citation>
    <scope>NUCLEOTIDE SEQUENCE [LARGE SCALE GENOMIC DNA]</scope>
    <source>
        <strain evidence="4 5">DSM 44580</strain>
    </source>
</reference>
<evidence type="ECO:0000313" key="4">
    <source>
        <dbReference type="EMBL" id="MBP2476649.1"/>
    </source>
</evidence>
<name>A0ABS5AKB0_9PSEU</name>
<feature type="repeat" description="ANK" evidence="3">
    <location>
        <begin position="14"/>
        <end position="47"/>
    </location>
</feature>
<keyword evidence="2 3" id="KW-0040">ANK repeat</keyword>
<accession>A0ABS5AKB0</accession>
<dbReference type="PANTHER" id="PTHR24201:SF2">
    <property type="entry name" value="ANKYRIN REPEAT DOMAIN-CONTAINING PROTEIN 42"/>
    <property type="match status" value="1"/>
</dbReference>
<dbReference type="PROSITE" id="PS50088">
    <property type="entry name" value="ANK_REPEAT"/>
    <property type="match status" value="1"/>
</dbReference>
<keyword evidence="5" id="KW-1185">Reference proteome</keyword>
<dbReference type="PROSITE" id="PS50297">
    <property type="entry name" value="ANK_REP_REGION"/>
    <property type="match status" value="1"/>
</dbReference>
<keyword evidence="1" id="KW-0677">Repeat</keyword>
<dbReference type="InterPro" id="IPR002110">
    <property type="entry name" value="Ankyrin_rpt"/>
</dbReference>
<dbReference type="Pfam" id="PF12796">
    <property type="entry name" value="Ank_2"/>
    <property type="match status" value="1"/>
</dbReference>
<evidence type="ECO:0000256" key="1">
    <source>
        <dbReference type="ARBA" id="ARBA00022737"/>
    </source>
</evidence>
<dbReference type="SUPFAM" id="SSF48403">
    <property type="entry name" value="Ankyrin repeat"/>
    <property type="match status" value="1"/>
</dbReference>
<organism evidence="4 5">
    <name type="scientific">Crossiella equi</name>
    <dbReference type="NCBI Taxonomy" id="130796"/>
    <lineage>
        <taxon>Bacteria</taxon>
        <taxon>Bacillati</taxon>
        <taxon>Actinomycetota</taxon>
        <taxon>Actinomycetes</taxon>
        <taxon>Pseudonocardiales</taxon>
        <taxon>Pseudonocardiaceae</taxon>
        <taxon>Crossiella</taxon>
    </lineage>
</organism>
<dbReference type="Gene3D" id="1.25.40.20">
    <property type="entry name" value="Ankyrin repeat-containing domain"/>
    <property type="match status" value="1"/>
</dbReference>
<dbReference type="InterPro" id="IPR036770">
    <property type="entry name" value="Ankyrin_rpt-contain_sf"/>
</dbReference>
<evidence type="ECO:0000256" key="3">
    <source>
        <dbReference type="PROSITE-ProRule" id="PRU00023"/>
    </source>
</evidence>
<dbReference type="Pfam" id="PF20062">
    <property type="entry name" value="DUF6461"/>
    <property type="match status" value="1"/>
</dbReference>
<evidence type="ECO:0000256" key="2">
    <source>
        <dbReference type="ARBA" id="ARBA00023043"/>
    </source>
</evidence>
<evidence type="ECO:0000313" key="5">
    <source>
        <dbReference type="Proteomes" id="UP001519363"/>
    </source>
</evidence>
<gene>
    <name evidence="4" type="ORF">JOF53_005521</name>
</gene>
<dbReference type="InterPro" id="IPR050776">
    <property type="entry name" value="Ank_Repeat/CDKN_Inhibitor"/>
</dbReference>
<evidence type="ECO:0008006" key="6">
    <source>
        <dbReference type="Google" id="ProtNLM"/>
    </source>
</evidence>
<comment type="caution">
    <text evidence="4">The sequence shown here is derived from an EMBL/GenBank/DDBJ whole genome shotgun (WGS) entry which is preliminary data.</text>
</comment>
<dbReference type="InterPro" id="IPR045592">
    <property type="entry name" value="DUF6461"/>
</dbReference>
<proteinExistence type="predicted"/>
<dbReference type="PANTHER" id="PTHR24201">
    <property type="entry name" value="ANK_REP_REGION DOMAIN-CONTAINING PROTEIN"/>
    <property type="match status" value="1"/>
</dbReference>
<dbReference type="EMBL" id="JAGIOO010000001">
    <property type="protein sequence ID" value="MBP2476649.1"/>
    <property type="molecule type" value="Genomic_DNA"/>
</dbReference>
<protein>
    <recommendedName>
        <fullName evidence="6">Ankyrin repeats (3 copies)</fullName>
    </recommendedName>
</protein>